<name>Q0W3J6_METAR</name>
<evidence type="ECO:0000256" key="3">
    <source>
        <dbReference type="ARBA" id="ARBA00022475"/>
    </source>
</evidence>
<protein>
    <submittedName>
        <fullName evidence="11">Small-conductance mechanosensitive ion channel</fullName>
    </submittedName>
</protein>
<dbReference type="InterPro" id="IPR006685">
    <property type="entry name" value="MscS_channel_2nd"/>
</dbReference>
<feature type="transmembrane region" description="Helical" evidence="7">
    <location>
        <begin position="228"/>
        <end position="252"/>
    </location>
</feature>
<evidence type="ECO:0000259" key="9">
    <source>
        <dbReference type="Pfam" id="PF21082"/>
    </source>
</evidence>
<feature type="domain" description="Mechanosensitive ion channel MscS" evidence="8">
    <location>
        <begin position="240"/>
        <end position="306"/>
    </location>
</feature>
<dbReference type="Pfam" id="PF21082">
    <property type="entry name" value="MS_channel_3rd"/>
    <property type="match status" value="1"/>
</dbReference>
<dbReference type="InterPro" id="IPR049142">
    <property type="entry name" value="MS_channel_1st"/>
</dbReference>
<dbReference type="SUPFAM" id="SSF82689">
    <property type="entry name" value="Mechanosensitive channel protein MscS (YggB), C-terminal domain"/>
    <property type="match status" value="1"/>
</dbReference>
<dbReference type="InterPro" id="IPR023408">
    <property type="entry name" value="MscS_beta-dom_sf"/>
</dbReference>
<dbReference type="Gene3D" id="3.30.70.100">
    <property type="match status" value="1"/>
</dbReference>
<dbReference type="GO" id="GO:0008381">
    <property type="term" value="F:mechanosensitive monoatomic ion channel activity"/>
    <property type="evidence" value="ECO:0007669"/>
    <property type="project" value="InterPro"/>
</dbReference>
<evidence type="ECO:0000313" key="11">
    <source>
        <dbReference type="EMBL" id="CAJ37047.1"/>
    </source>
</evidence>
<dbReference type="InterPro" id="IPR010920">
    <property type="entry name" value="LSM_dom_sf"/>
</dbReference>
<comment type="similarity">
    <text evidence="2">Belongs to the MscS (TC 1.A.23) family.</text>
</comment>
<keyword evidence="12" id="KW-1185">Reference proteome</keyword>
<dbReference type="EMBL" id="AM114193">
    <property type="protein sequence ID" value="CAJ37047.1"/>
    <property type="molecule type" value="Genomic_DNA"/>
</dbReference>
<keyword evidence="3" id="KW-1003">Cell membrane</keyword>
<feature type="domain" description="Mechanosensitive ion channel transmembrane helices 2/3" evidence="10">
    <location>
        <begin position="198"/>
        <end position="238"/>
    </location>
</feature>
<reference evidence="11 12" key="1">
    <citation type="journal article" date="2006" name="Science">
        <title>Genome of rice cluster I archaea -- the key methane producers in the rice rhizosphere.</title>
        <authorList>
            <person name="Erkel C."/>
            <person name="Kube M."/>
            <person name="Reinhardt R."/>
            <person name="Liesack W."/>
        </authorList>
    </citation>
    <scope>NUCLEOTIDE SEQUENCE [LARGE SCALE GENOMIC DNA]</scope>
    <source>
        <strain evidence="12">DSM 22066 / NBRC 105507 / MRE50</strain>
    </source>
</reference>
<evidence type="ECO:0000256" key="6">
    <source>
        <dbReference type="ARBA" id="ARBA00023136"/>
    </source>
</evidence>
<dbReference type="GO" id="GO:0005886">
    <property type="term" value="C:plasma membrane"/>
    <property type="evidence" value="ECO:0007669"/>
    <property type="project" value="UniProtKB-SubCell"/>
</dbReference>
<keyword evidence="6 7" id="KW-0472">Membrane</keyword>
<evidence type="ECO:0000256" key="5">
    <source>
        <dbReference type="ARBA" id="ARBA00022989"/>
    </source>
</evidence>
<dbReference type="InterPro" id="IPR049278">
    <property type="entry name" value="MS_channel_C"/>
</dbReference>
<accession>Q0W3J6</accession>
<dbReference type="SUPFAM" id="SSF50182">
    <property type="entry name" value="Sm-like ribonucleoproteins"/>
    <property type="match status" value="1"/>
</dbReference>
<dbReference type="SUPFAM" id="SSF82861">
    <property type="entry name" value="Mechanosensitive channel protein MscS (YggB), transmembrane region"/>
    <property type="match status" value="1"/>
</dbReference>
<evidence type="ECO:0000256" key="7">
    <source>
        <dbReference type="SAM" id="Phobius"/>
    </source>
</evidence>
<dbReference type="PANTHER" id="PTHR30221:SF1">
    <property type="entry name" value="SMALL-CONDUCTANCE MECHANOSENSITIVE CHANNEL"/>
    <property type="match status" value="1"/>
</dbReference>
<feature type="transmembrane region" description="Helical" evidence="7">
    <location>
        <begin position="73"/>
        <end position="94"/>
    </location>
</feature>
<dbReference type="PANTHER" id="PTHR30221">
    <property type="entry name" value="SMALL-CONDUCTANCE MECHANOSENSITIVE CHANNEL"/>
    <property type="match status" value="1"/>
</dbReference>
<keyword evidence="5 7" id="KW-1133">Transmembrane helix</keyword>
<evidence type="ECO:0000259" key="10">
    <source>
        <dbReference type="Pfam" id="PF21088"/>
    </source>
</evidence>
<feature type="transmembrane region" description="Helical" evidence="7">
    <location>
        <begin position="154"/>
        <end position="175"/>
    </location>
</feature>
<organism evidence="11 12">
    <name type="scientific">Methanocella arvoryzae (strain DSM 22066 / NBRC 105507 / MRE50)</name>
    <dbReference type="NCBI Taxonomy" id="351160"/>
    <lineage>
        <taxon>Archaea</taxon>
        <taxon>Methanobacteriati</taxon>
        <taxon>Methanobacteriota</taxon>
        <taxon>Stenosarchaea group</taxon>
        <taxon>Methanomicrobia</taxon>
        <taxon>Methanocellales</taxon>
        <taxon>Methanocellaceae</taxon>
        <taxon>Methanocella</taxon>
    </lineage>
</organism>
<comment type="subcellular location">
    <subcellularLocation>
        <location evidence="1">Cell membrane</location>
        <topology evidence="1">Multi-pass membrane protein</topology>
    </subcellularLocation>
</comment>
<feature type="transmembrane region" description="Helical" evidence="7">
    <location>
        <begin position="201"/>
        <end position="222"/>
    </location>
</feature>
<evidence type="ECO:0000256" key="2">
    <source>
        <dbReference type="ARBA" id="ARBA00008017"/>
    </source>
</evidence>
<dbReference type="STRING" id="351160.RCIX1870"/>
<proteinExistence type="inferred from homology"/>
<dbReference type="Gene3D" id="2.30.30.60">
    <property type="match status" value="1"/>
</dbReference>
<dbReference type="KEGG" id="rci:RCIX1870"/>
<evidence type="ECO:0000259" key="8">
    <source>
        <dbReference type="Pfam" id="PF00924"/>
    </source>
</evidence>
<sequence>MRPKSLNIPVALCLAMQEPGATISGNGTEAANTTAASNASAVTGFSIDVHPLADPIQAFITATTGTSGLAADILTAGFIIVIFMALSEVARYLVKKVAPVLVKHTSSTLDDELLASIRNPIAVLFLVTGVYLAVKSIDNLSPDLIETLDHTALAALVLVVAYFVSNLLTALLRWYSREVAPHTDSDLDDHLIPFAEKLASAVIYLLAFLIILSAFGIKITALVASMGIAGIAVALAAQESLSNIFGAVAVLMDRPYRVGDRLLIPGTGQGDVVDIGMRSTRVMTRTRQLLVIPNKDMANAEIVNLSLPDPRLRLKLQVGVAYNADLDKACKVLVEIAEANEQVLKEPRPSSYVASLGDFAVQIVLLAWIDDYRKDLDVTDQLYRQILVRFKEENIEISYPVMTVLPRPA</sequence>
<evidence type="ECO:0000313" key="12">
    <source>
        <dbReference type="Proteomes" id="UP000000663"/>
    </source>
</evidence>
<dbReference type="Gene3D" id="1.10.287.1260">
    <property type="match status" value="1"/>
</dbReference>
<dbReference type="AlphaFoldDB" id="Q0W3J6"/>
<feature type="transmembrane region" description="Helical" evidence="7">
    <location>
        <begin position="115"/>
        <end position="134"/>
    </location>
</feature>
<evidence type="ECO:0000256" key="4">
    <source>
        <dbReference type="ARBA" id="ARBA00022692"/>
    </source>
</evidence>
<dbReference type="Proteomes" id="UP000000663">
    <property type="component" value="Chromosome"/>
</dbReference>
<dbReference type="eggNOG" id="arCOG01568">
    <property type="taxonomic scope" value="Archaea"/>
</dbReference>
<keyword evidence="4 7" id="KW-0812">Transmembrane</keyword>
<dbReference type="InterPro" id="IPR045275">
    <property type="entry name" value="MscS_archaea/bacteria_type"/>
</dbReference>
<dbReference type="InterPro" id="IPR011014">
    <property type="entry name" value="MscS_channel_TM-2"/>
</dbReference>
<dbReference type="Pfam" id="PF21088">
    <property type="entry name" value="MS_channel_1st"/>
    <property type="match status" value="1"/>
</dbReference>
<dbReference type="InterPro" id="IPR011066">
    <property type="entry name" value="MscS_channel_C_sf"/>
</dbReference>
<evidence type="ECO:0000256" key="1">
    <source>
        <dbReference type="ARBA" id="ARBA00004651"/>
    </source>
</evidence>
<dbReference type="Pfam" id="PF00924">
    <property type="entry name" value="MS_channel_2nd"/>
    <property type="match status" value="1"/>
</dbReference>
<gene>
    <name evidence="11" type="primary">mscS-3</name>
    <name evidence="11" type="ORF">RCIX1870</name>
</gene>
<feature type="domain" description="Mechanosensitive ion channel MscS C-terminal" evidence="9">
    <location>
        <begin position="315"/>
        <end position="397"/>
    </location>
</feature>